<dbReference type="SUPFAM" id="SSF53383">
    <property type="entry name" value="PLP-dependent transferases"/>
    <property type="match status" value="1"/>
</dbReference>
<dbReference type="InterPro" id="IPR015421">
    <property type="entry name" value="PyrdxlP-dep_Trfase_major"/>
</dbReference>
<feature type="transmembrane region" description="Helical" evidence="5">
    <location>
        <begin position="21"/>
        <end position="37"/>
    </location>
</feature>
<protein>
    <submittedName>
        <fullName evidence="6">Aminotransferase</fullName>
    </submittedName>
</protein>
<keyword evidence="6" id="KW-0808">Transferase</keyword>
<dbReference type="GO" id="GO:0008483">
    <property type="term" value="F:transaminase activity"/>
    <property type="evidence" value="ECO:0007669"/>
    <property type="project" value="UniProtKB-KW"/>
</dbReference>
<dbReference type="PIRSF" id="PIRSF000390">
    <property type="entry name" value="PLP_StrS"/>
    <property type="match status" value="1"/>
</dbReference>
<dbReference type="AlphaFoldDB" id="Q1V1U5"/>
<sequence length="449" mass="52764">MFNNFIIIKSLYNMKYPRHKVFIPLMTLFMTFFRMLFGDIKKESAQTEKLISIIKSYWVRKNCILMSTWRIGLYYTLKHLNLDKDDEIIITPLCIADTVNCIKLNNLSPILVDLDINTHCISITDLKKKISKKTKVIHITYLSGMVPDLEEILKICKEKNIKLIEDISQNYGARDTNNKLLGSQGHISVGSFSFGKCFASIGGGFLITDDNQLFKKIKKDYYLNIKKVNRFFLIRHCFFQLLAAIATSKYIFNFFTYYIFVLLIKTNKKIYDNFHKPKFRINSMSDYMLNSPVIREEWPNTIFWIFSDIHATPAIKTYRLLDKGIEKRRYLARILIENISEKVKSNIPTGSLDYNKSVYFHLVIYNNINNNKNDIYKFHRYLLANKIDAVGYGLYLINNDSSLGLSEFKTPNAKYIKDNSIFIPMHESYEKNDMIYMAKILNKYFDDQK</sequence>
<evidence type="ECO:0000256" key="2">
    <source>
        <dbReference type="PIRSR" id="PIRSR000390-1"/>
    </source>
</evidence>
<organism evidence="6 7">
    <name type="scientific">Pelagibacter ubique (strain HTCC1002)</name>
    <dbReference type="NCBI Taxonomy" id="314261"/>
    <lineage>
        <taxon>Bacteria</taxon>
        <taxon>Pseudomonadati</taxon>
        <taxon>Pseudomonadota</taxon>
        <taxon>Alphaproteobacteria</taxon>
        <taxon>Candidatus Pelagibacterales</taxon>
        <taxon>Candidatus Pelagibacteraceae</taxon>
        <taxon>Candidatus Pelagibacter</taxon>
    </lineage>
</organism>
<dbReference type="InterPro" id="IPR015424">
    <property type="entry name" value="PyrdxlP-dep_Trfase"/>
</dbReference>
<evidence type="ECO:0000256" key="4">
    <source>
        <dbReference type="RuleBase" id="RU004508"/>
    </source>
</evidence>
<comment type="similarity">
    <text evidence="1 4">Belongs to the DegT/DnrJ/EryC1 family.</text>
</comment>
<keyword evidence="5" id="KW-1133">Transmembrane helix</keyword>
<keyword evidence="5" id="KW-0472">Membrane</keyword>
<dbReference type="GO" id="GO:0030170">
    <property type="term" value="F:pyridoxal phosphate binding"/>
    <property type="evidence" value="ECO:0007669"/>
    <property type="project" value="TreeGrafter"/>
</dbReference>
<evidence type="ECO:0000313" key="7">
    <source>
        <dbReference type="Proteomes" id="UP000005306"/>
    </source>
</evidence>
<dbReference type="Gene3D" id="3.90.1150.10">
    <property type="entry name" value="Aspartate Aminotransferase, domain 1"/>
    <property type="match status" value="1"/>
</dbReference>
<dbReference type="EMBL" id="AAPV01000001">
    <property type="protein sequence ID" value="EAS84783.1"/>
    <property type="molecule type" value="Genomic_DNA"/>
</dbReference>
<evidence type="ECO:0000256" key="3">
    <source>
        <dbReference type="PIRSR" id="PIRSR000390-2"/>
    </source>
</evidence>
<keyword evidence="6" id="KW-0032">Aminotransferase</keyword>
<accession>Q1V1U5</accession>
<gene>
    <name evidence="6" type="ORF">PU1002_03661</name>
</gene>
<evidence type="ECO:0000256" key="1">
    <source>
        <dbReference type="ARBA" id="ARBA00037999"/>
    </source>
</evidence>
<proteinExistence type="inferred from homology"/>
<reference evidence="6 7" key="1">
    <citation type="submission" date="2006-04" db="EMBL/GenBank/DDBJ databases">
        <authorList>
            <person name="Giovannoni S.J."/>
            <person name="Cho J.-C."/>
            <person name="Ferriera S."/>
            <person name="Johnson J."/>
            <person name="Kravitz S."/>
            <person name="Halpern A."/>
            <person name="Remington K."/>
            <person name="Beeson K."/>
            <person name="Tran B."/>
            <person name="Rogers Y.-H."/>
            <person name="Friedman R."/>
            <person name="Venter J.C."/>
        </authorList>
    </citation>
    <scope>NUCLEOTIDE SEQUENCE [LARGE SCALE GENOMIC DNA]</scope>
    <source>
        <strain evidence="6 7">HTCC1002</strain>
    </source>
</reference>
<dbReference type="Gene3D" id="3.40.640.10">
    <property type="entry name" value="Type I PLP-dependent aspartate aminotransferase-like (Major domain)"/>
    <property type="match status" value="1"/>
</dbReference>
<dbReference type="Proteomes" id="UP000005306">
    <property type="component" value="Unassembled WGS sequence"/>
</dbReference>
<name>Q1V1U5_PELU1</name>
<evidence type="ECO:0000313" key="6">
    <source>
        <dbReference type="EMBL" id="EAS84783.1"/>
    </source>
</evidence>
<dbReference type="PANTHER" id="PTHR30244">
    <property type="entry name" value="TRANSAMINASE"/>
    <property type="match status" value="1"/>
</dbReference>
<comment type="caution">
    <text evidence="6">The sequence shown here is derived from an EMBL/GenBank/DDBJ whole genome shotgun (WGS) entry which is preliminary data.</text>
</comment>
<evidence type="ECO:0000256" key="5">
    <source>
        <dbReference type="SAM" id="Phobius"/>
    </source>
</evidence>
<dbReference type="PANTHER" id="PTHR30244:SF34">
    <property type="entry name" value="DTDP-4-AMINO-4,6-DIDEOXYGALACTOSE TRANSAMINASE"/>
    <property type="match status" value="1"/>
</dbReference>
<feature type="modified residue" description="N6-(pyridoxal phosphate)lysine" evidence="3">
    <location>
        <position position="196"/>
    </location>
</feature>
<feature type="active site" description="Proton acceptor" evidence="2">
    <location>
        <position position="196"/>
    </location>
</feature>
<dbReference type="InterPro" id="IPR015422">
    <property type="entry name" value="PyrdxlP-dep_Trfase_small"/>
</dbReference>
<dbReference type="HOGENOM" id="CLU_609281_0_0_5"/>
<feature type="transmembrane region" description="Helical" evidence="5">
    <location>
        <begin position="238"/>
        <end position="264"/>
    </location>
</feature>
<keyword evidence="3 4" id="KW-0663">Pyridoxal phosphate</keyword>
<dbReference type="Pfam" id="PF01041">
    <property type="entry name" value="DegT_DnrJ_EryC1"/>
    <property type="match status" value="1"/>
</dbReference>
<keyword evidence="5" id="KW-0812">Transmembrane</keyword>
<dbReference type="InterPro" id="IPR000653">
    <property type="entry name" value="DegT/StrS_aminotransferase"/>
</dbReference>
<dbReference type="GO" id="GO:0000271">
    <property type="term" value="P:polysaccharide biosynthetic process"/>
    <property type="evidence" value="ECO:0007669"/>
    <property type="project" value="TreeGrafter"/>
</dbReference>